<accession>A0A4Z0A7T5</accession>
<dbReference type="GO" id="GO:0004252">
    <property type="term" value="F:serine-type endopeptidase activity"/>
    <property type="evidence" value="ECO:0007669"/>
    <property type="project" value="InterPro"/>
</dbReference>
<organism evidence="2 3">
    <name type="scientific">Hericium alpestre</name>
    <dbReference type="NCBI Taxonomy" id="135208"/>
    <lineage>
        <taxon>Eukaryota</taxon>
        <taxon>Fungi</taxon>
        <taxon>Dikarya</taxon>
        <taxon>Basidiomycota</taxon>
        <taxon>Agaricomycotina</taxon>
        <taxon>Agaricomycetes</taxon>
        <taxon>Russulales</taxon>
        <taxon>Hericiaceae</taxon>
        <taxon>Hericium</taxon>
    </lineage>
</organism>
<dbReference type="GO" id="GO:0006508">
    <property type="term" value="P:proteolysis"/>
    <property type="evidence" value="ECO:0007669"/>
    <property type="project" value="InterPro"/>
</dbReference>
<dbReference type="InterPro" id="IPR036852">
    <property type="entry name" value="Peptidase_S8/S53_dom_sf"/>
</dbReference>
<feature type="domain" description="Peptidase S53 activation" evidence="1">
    <location>
        <begin position="1"/>
        <end position="64"/>
    </location>
</feature>
<evidence type="ECO:0000313" key="2">
    <source>
        <dbReference type="EMBL" id="TFY81698.1"/>
    </source>
</evidence>
<sequence>HARYGQYLSKAEAEAFAVPSADSTAAVDAWLASHNLSATKRSPSGDWFGVQMPVEQADAVFARSLRTSGRACGRFARRPVTPSCVQSLYGLPTALATQKSNSIGVVGLDGEYANAADLKVRASPASLLIRTEYSWTYRPDLDPDTSFAVKSLDGGANPQDPELVGIEADLDVQWTVCLASGVPVTFYPVGAGANDWDVDVWIDLANALLRGETLPTVVSTSYSIDEHRVPAELAITLCNLYTQLVA</sequence>
<comment type="caution">
    <text evidence="2">The sequence shown here is derived from an EMBL/GenBank/DDBJ whole genome shotgun (WGS) entry which is preliminary data.</text>
</comment>
<dbReference type="AlphaFoldDB" id="A0A4Z0A7T5"/>
<proteinExistence type="predicted"/>
<dbReference type="GO" id="GO:0008240">
    <property type="term" value="F:tripeptidyl-peptidase activity"/>
    <property type="evidence" value="ECO:0007669"/>
    <property type="project" value="TreeGrafter"/>
</dbReference>
<dbReference type="EMBL" id="SFCI01000183">
    <property type="protein sequence ID" value="TFY81698.1"/>
    <property type="molecule type" value="Genomic_DNA"/>
</dbReference>
<keyword evidence="3" id="KW-1185">Reference proteome</keyword>
<dbReference type="PANTHER" id="PTHR14218">
    <property type="entry name" value="PROTEASE S8 TRIPEPTIDYL PEPTIDASE I CLN2"/>
    <property type="match status" value="1"/>
</dbReference>
<feature type="non-terminal residue" evidence="2">
    <location>
        <position position="1"/>
    </location>
</feature>
<dbReference type="PANTHER" id="PTHR14218:SF15">
    <property type="entry name" value="TRIPEPTIDYL-PEPTIDASE 1"/>
    <property type="match status" value="1"/>
</dbReference>
<protein>
    <recommendedName>
        <fullName evidence="1">Peptidase S53 activation domain-containing protein</fullName>
    </recommendedName>
</protein>
<dbReference type="InterPro" id="IPR050819">
    <property type="entry name" value="Tripeptidyl-peptidase_I"/>
</dbReference>
<dbReference type="SUPFAM" id="SSF52743">
    <property type="entry name" value="Subtilisin-like"/>
    <property type="match status" value="1"/>
</dbReference>
<dbReference type="Gene3D" id="3.40.50.200">
    <property type="entry name" value="Peptidase S8/S53 domain"/>
    <property type="match status" value="1"/>
</dbReference>
<dbReference type="SUPFAM" id="SSF54897">
    <property type="entry name" value="Protease propeptides/inhibitors"/>
    <property type="match status" value="1"/>
</dbReference>
<gene>
    <name evidence="2" type="ORF">EWM64_g2313</name>
</gene>
<evidence type="ECO:0000259" key="1">
    <source>
        <dbReference type="Pfam" id="PF09286"/>
    </source>
</evidence>
<dbReference type="Pfam" id="PF09286">
    <property type="entry name" value="Pro-kuma_activ"/>
    <property type="match status" value="1"/>
</dbReference>
<dbReference type="Proteomes" id="UP000298061">
    <property type="component" value="Unassembled WGS sequence"/>
</dbReference>
<reference evidence="2 3" key="1">
    <citation type="submission" date="2019-02" db="EMBL/GenBank/DDBJ databases">
        <title>Genome sequencing of the rare red list fungi Hericium alpestre (H. flagellum).</title>
        <authorList>
            <person name="Buettner E."/>
            <person name="Kellner H."/>
        </authorList>
    </citation>
    <scope>NUCLEOTIDE SEQUENCE [LARGE SCALE GENOMIC DNA]</scope>
    <source>
        <strain evidence="2 3">DSM 108284</strain>
    </source>
</reference>
<dbReference type="InterPro" id="IPR015366">
    <property type="entry name" value="S53_propep"/>
</dbReference>
<name>A0A4Z0A7T5_9AGAM</name>
<evidence type="ECO:0000313" key="3">
    <source>
        <dbReference type="Proteomes" id="UP000298061"/>
    </source>
</evidence>
<dbReference type="STRING" id="135208.A0A4Z0A7T5"/>
<dbReference type="OrthoDB" id="409122at2759"/>